<feature type="domain" description="DUF5723" evidence="2">
    <location>
        <begin position="71"/>
        <end position="424"/>
    </location>
</feature>
<dbReference type="EMBL" id="CP003156">
    <property type="protein sequence ID" value="AEV31097.1"/>
    <property type="molecule type" value="Genomic_DNA"/>
</dbReference>
<dbReference type="STRING" id="926562.Oweho_0073"/>
<evidence type="ECO:0000256" key="1">
    <source>
        <dbReference type="SAM" id="SignalP"/>
    </source>
</evidence>
<reference evidence="3 4" key="1">
    <citation type="journal article" date="2012" name="Stand. Genomic Sci.">
        <title>Genome sequence of the orange-pigmented seawater bacterium Owenweeksia hongkongensis type strain (UST20020801(T)).</title>
        <authorList>
            <person name="Riedel T."/>
            <person name="Held B."/>
            <person name="Nolan M."/>
            <person name="Lucas S."/>
            <person name="Lapidus A."/>
            <person name="Tice H."/>
            <person name="Del Rio T.G."/>
            <person name="Cheng J.F."/>
            <person name="Han C."/>
            <person name="Tapia R."/>
            <person name="Goodwin L.A."/>
            <person name="Pitluck S."/>
            <person name="Liolios K."/>
            <person name="Mavromatis K."/>
            <person name="Pagani I."/>
            <person name="Ivanova N."/>
            <person name="Mikhailova N."/>
            <person name="Pati A."/>
            <person name="Chen A."/>
            <person name="Palaniappan K."/>
            <person name="Rohde M."/>
            <person name="Tindall B.J."/>
            <person name="Detter J.C."/>
            <person name="Goker M."/>
            <person name="Woyke T."/>
            <person name="Bristow J."/>
            <person name="Eisen J.A."/>
            <person name="Markowitz V."/>
            <person name="Hugenholtz P."/>
            <person name="Klenk H.P."/>
            <person name="Kyrpides N.C."/>
        </authorList>
    </citation>
    <scope>NUCLEOTIDE SEQUENCE</scope>
    <source>
        <strain evidence="4">DSM 17368 / JCM 12287 / NRRL B-23963</strain>
    </source>
</reference>
<dbReference type="AlphaFoldDB" id="G8R5U9"/>
<evidence type="ECO:0000259" key="2">
    <source>
        <dbReference type="Pfam" id="PF18990"/>
    </source>
</evidence>
<name>G8R5U9_OWEHD</name>
<protein>
    <recommendedName>
        <fullName evidence="2">DUF5723 domain-containing protein</fullName>
    </recommendedName>
</protein>
<organism evidence="3 4">
    <name type="scientific">Owenweeksia hongkongensis (strain DSM 17368 / CIP 108786 / JCM 12287 / NRRL B-23963 / UST20020801)</name>
    <dbReference type="NCBI Taxonomy" id="926562"/>
    <lineage>
        <taxon>Bacteria</taxon>
        <taxon>Pseudomonadati</taxon>
        <taxon>Bacteroidota</taxon>
        <taxon>Flavobacteriia</taxon>
        <taxon>Flavobacteriales</taxon>
        <taxon>Owenweeksiaceae</taxon>
        <taxon>Owenweeksia</taxon>
    </lineage>
</organism>
<dbReference type="HOGENOM" id="CLU_563564_0_0_10"/>
<dbReference type="KEGG" id="oho:Oweho_0073"/>
<dbReference type="RefSeq" id="WP_014200458.1">
    <property type="nucleotide sequence ID" value="NC_016599.1"/>
</dbReference>
<dbReference type="eggNOG" id="COG2885">
    <property type="taxonomic scope" value="Bacteria"/>
</dbReference>
<proteinExistence type="predicted"/>
<dbReference type="Proteomes" id="UP000005631">
    <property type="component" value="Chromosome"/>
</dbReference>
<feature type="chain" id="PRO_5003515676" description="DUF5723 domain-containing protein" evidence="1">
    <location>
        <begin position="20"/>
        <end position="468"/>
    </location>
</feature>
<evidence type="ECO:0000313" key="3">
    <source>
        <dbReference type="EMBL" id="AEV31097.1"/>
    </source>
</evidence>
<dbReference type="OrthoDB" id="9805336at2"/>
<evidence type="ECO:0000313" key="4">
    <source>
        <dbReference type="Proteomes" id="UP000005631"/>
    </source>
</evidence>
<sequence>MLRLRIYILIQSFLVAAYAQNQQGLQVSNYSGTTGLGYNPSSFQASPLKWDFTILSGGVFVETDYIFIKNTSINELFNTDKAFVNFNEEGTNRSSDFIYYQFRDAKVWMNNSISAFAGTPAFATRINKHFSIGFYAKMRQAFSANHLDHQLSEPSIAAWMVNETRDIKPTRLTAMLWSEYALNLAYGYVKGDKVFSYGINAKFLIGNQALFVNSPNTLDLTKLSDDMEVPSAELQYGFTYFDEDFNLNNNGQGLGIDFGFTIQDKKYFEETGTWKVAAAIADLGFVSFKNNSEQHRVSTNQVSTIPNATFEQANSLREFSRELSNALTGDPNTTFQGSRFTIFTPAALNVSVDYHLSKFLFTNLNISRRFVLHPQQLQKENIAVSSIRYETRFFEVGLPITLYNDRDLRAGAWIRLGPLVVGSDNLAPWFIKQDQLSGADVYFALRINNWNSSLKNMFKNDQVENCYW</sequence>
<dbReference type="InterPro" id="IPR043781">
    <property type="entry name" value="DUF5723"/>
</dbReference>
<feature type="signal peptide" evidence="1">
    <location>
        <begin position="1"/>
        <end position="19"/>
    </location>
</feature>
<keyword evidence="1" id="KW-0732">Signal</keyword>
<dbReference type="Pfam" id="PF18990">
    <property type="entry name" value="DUF5723"/>
    <property type="match status" value="1"/>
</dbReference>
<keyword evidence="4" id="KW-1185">Reference proteome</keyword>
<gene>
    <name evidence="3" type="ordered locus">Oweho_0073</name>
</gene>
<accession>G8R5U9</accession>